<dbReference type="AlphaFoldDB" id="A0A8T0GLV8"/>
<accession>A0A8T0GLV8</accession>
<dbReference type="InterPro" id="IPR029058">
    <property type="entry name" value="AB_hydrolase_fold"/>
</dbReference>
<dbReference type="InterPro" id="IPR003386">
    <property type="entry name" value="LACT/PDAT_acylTrfase"/>
</dbReference>
<dbReference type="PANTHER" id="PTHR11440">
    <property type="entry name" value="LECITHIN-CHOLESTEROL ACYLTRANSFERASE-RELATED"/>
    <property type="match status" value="1"/>
</dbReference>
<comment type="caution">
    <text evidence="1">The sequence shown here is derived from an EMBL/GenBank/DDBJ whole genome shotgun (WGS) entry which is preliminary data.</text>
</comment>
<evidence type="ECO:0000313" key="1">
    <source>
        <dbReference type="EMBL" id="KAG0559557.1"/>
    </source>
</evidence>
<reference evidence="1" key="1">
    <citation type="submission" date="2020-06" db="EMBL/GenBank/DDBJ databases">
        <title>WGS assembly of Ceratodon purpureus strain R40.</title>
        <authorList>
            <person name="Carey S.B."/>
            <person name="Jenkins J."/>
            <person name="Shu S."/>
            <person name="Lovell J.T."/>
            <person name="Sreedasyam A."/>
            <person name="Maumus F."/>
            <person name="Tiley G.P."/>
            <person name="Fernandez-Pozo N."/>
            <person name="Barry K."/>
            <person name="Chen C."/>
            <person name="Wang M."/>
            <person name="Lipzen A."/>
            <person name="Daum C."/>
            <person name="Saski C.A."/>
            <person name="Payton A.C."/>
            <person name="Mcbreen J.C."/>
            <person name="Conrad R.E."/>
            <person name="Kollar L.M."/>
            <person name="Olsson S."/>
            <person name="Huttunen S."/>
            <person name="Landis J.B."/>
            <person name="Wickett N.J."/>
            <person name="Johnson M.G."/>
            <person name="Rensing S.A."/>
            <person name="Grimwood J."/>
            <person name="Schmutz J."/>
            <person name="Mcdaniel S.F."/>
        </authorList>
    </citation>
    <scope>NUCLEOTIDE SEQUENCE</scope>
    <source>
        <strain evidence="1">R40</strain>
    </source>
</reference>
<sequence length="528" mass="60233">MRINFVEKVQDWWPWPWPGDDDAEPEKTRDLNPVLLVPGIGGSILHAVNEKGHKERIWVRLFAADHEFRAKLFSLYDPLTGKTNSLDANTTIEVPDDRFGLYSCDILDPAVIFRMNDVYYFHDLIKQLTDWGYQEGTTLFGFGYDFRQSNRLSEHMEKFKAKLVSMYKASGGKKADIISHSMGGILVKSFLALHHDFFEQYVNSWIAVAAPFQGAPGFIMDCLLTGVEFVKGWQRQLFVAKWSMHQLLIECPSVYELMASEDFTWTDPPELRLWRKQTEENGEPDPDSPSVLERYGPKDYLQVMSAALRGNTMNYNGAIIPTPMNTEILKWAEKTRRILQIAELPSSVKFYNIVGTSNDTPFHTCYGSKESPIDQITDILNLEADFSFVDGDGTVPLESSMADGLNAELRIGIPGDHRAILNDERLFGLLKHFLKVGDPDPFYDPVWDFVFVPRPTSEVDLEDHRSISVVEESETWQFIVSEDGHDGKHLSGTGEHFVTTFTTGLGAKGSVKNVRQSRTSWLWRRNRW</sequence>
<dbReference type="Gene3D" id="3.40.50.1820">
    <property type="entry name" value="alpha/beta hydrolase"/>
    <property type="match status" value="1"/>
</dbReference>
<dbReference type="GO" id="GO:0008374">
    <property type="term" value="F:O-acyltransferase activity"/>
    <property type="evidence" value="ECO:0007669"/>
    <property type="project" value="InterPro"/>
</dbReference>
<dbReference type="EMBL" id="CM026431">
    <property type="protein sequence ID" value="KAG0559560.1"/>
    <property type="molecule type" value="Genomic_DNA"/>
</dbReference>
<organism evidence="1 2">
    <name type="scientific">Ceratodon purpureus</name>
    <name type="common">Fire moss</name>
    <name type="synonym">Dicranum purpureum</name>
    <dbReference type="NCBI Taxonomy" id="3225"/>
    <lineage>
        <taxon>Eukaryota</taxon>
        <taxon>Viridiplantae</taxon>
        <taxon>Streptophyta</taxon>
        <taxon>Embryophyta</taxon>
        <taxon>Bryophyta</taxon>
        <taxon>Bryophytina</taxon>
        <taxon>Bryopsida</taxon>
        <taxon>Dicranidae</taxon>
        <taxon>Pseudoditrichales</taxon>
        <taxon>Ditrichaceae</taxon>
        <taxon>Ceratodon</taxon>
    </lineage>
</organism>
<evidence type="ECO:0000313" key="2">
    <source>
        <dbReference type="Proteomes" id="UP000822688"/>
    </source>
</evidence>
<dbReference type="Pfam" id="PF02450">
    <property type="entry name" value="LCAT"/>
    <property type="match status" value="1"/>
</dbReference>
<keyword evidence="2" id="KW-1185">Reference proteome</keyword>
<dbReference type="GO" id="GO:0006629">
    <property type="term" value="P:lipid metabolic process"/>
    <property type="evidence" value="ECO:0007669"/>
    <property type="project" value="InterPro"/>
</dbReference>
<dbReference type="EMBL" id="CM026431">
    <property type="protein sequence ID" value="KAG0559557.1"/>
    <property type="molecule type" value="Genomic_DNA"/>
</dbReference>
<dbReference type="Proteomes" id="UP000822688">
    <property type="component" value="Chromosome 10"/>
</dbReference>
<gene>
    <name evidence="1" type="ORF">KC19_10G114200</name>
</gene>
<dbReference type="SUPFAM" id="SSF53474">
    <property type="entry name" value="alpha/beta-Hydrolases"/>
    <property type="match status" value="1"/>
</dbReference>
<dbReference type="EMBL" id="CM026431">
    <property type="protein sequence ID" value="KAG0559564.1"/>
    <property type="molecule type" value="Genomic_DNA"/>
</dbReference>
<protein>
    <submittedName>
        <fullName evidence="1">Uncharacterized protein</fullName>
    </submittedName>
</protein>
<dbReference type="EMBL" id="CM026431">
    <property type="protein sequence ID" value="KAG0559563.1"/>
    <property type="molecule type" value="Genomic_DNA"/>
</dbReference>
<name>A0A8T0GLV8_CERPU</name>
<proteinExistence type="predicted"/>